<dbReference type="SUPFAM" id="SSF46689">
    <property type="entry name" value="Homeodomain-like"/>
    <property type="match status" value="1"/>
</dbReference>
<dbReference type="GeneID" id="83727105"/>
<dbReference type="InterPro" id="IPR036388">
    <property type="entry name" value="WH-like_DNA-bd_sf"/>
</dbReference>
<reference evidence="1" key="1">
    <citation type="submission" date="2022-08" db="EMBL/GenBank/DDBJ databases">
        <title>Genomic Encyclopedia of Type Strains, Phase V (KMG-V): Genome sequencing to study the core and pangenomes of soil and plant-associated prokaryotes.</title>
        <authorList>
            <person name="Whitman W."/>
        </authorList>
    </citation>
    <scope>NUCLEOTIDE SEQUENCE</scope>
    <source>
        <strain evidence="1">SP3026</strain>
    </source>
</reference>
<dbReference type="EMBL" id="JANUBL010000018">
    <property type="protein sequence ID" value="MCS4123098.1"/>
    <property type="molecule type" value="Genomic_DNA"/>
</dbReference>
<dbReference type="Proteomes" id="UP001155144">
    <property type="component" value="Unassembled WGS sequence"/>
</dbReference>
<dbReference type="InterPro" id="IPR007367">
    <property type="entry name" value="DUF433"/>
</dbReference>
<dbReference type="PANTHER" id="PTHR34849">
    <property type="entry name" value="SSL5025 PROTEIN"/>
    <property type="match status" value="1"/>
</dbReference>
<gene>
    <name evidence="1" type="ORF">GGP45_003469</name>
</gene>
<accession>A0A9X2UI41</accession>
<dbReference type="RefSeq" id="WP_118828459.1">
    <property type="nucleotide sequence ID" value="NZ_CALTRV010000010.1"/>
</dbReference>
<evidence type="ECO:0000313" key="2">
    <source>
        <dbReference type="Proteomes" id="UP001155144"/>
    </source>
</evidence>
<dbReference type="Pfam" id="PF04255">
    <property type="entry name" value="DUF433"/>
    <property type="match status" value="1"/>
</dbReference>
<sequence length="75" mass="8219">MPGQPLDRIESNPDVLSGQPVVRGTRLPVYVLVDAIAEGDSVEDLLEAYPFLERADVQQALHFAARMSRVEEAVA</sequence>
<evidence type="ECO:0000313" key="1">
    <source>
        <dbReference type="EMBL" id="MCS4123098.1"/>
    </source>
</evidence>
<dbReference type="PANTHER" id="PTHR34849:SF3">
    <property type="entry name" value="SSR2962 PROTEIN"/>
    <property type="match status" value="1"/>
</dbReference>
<dbReference type="InterPro" id="IPR009057">
    <property type="entry name" value="Homeodomain-like_sf"/>
</dbReference>
<comment type="caution">
    <text evidence="1">The sequence shown here is derived from an EMBL/GenBank/DDBJ whole genome shotgun (WGS) entry which is preliminary data.</text>
</comment>
<dbReference type="AlphaFoldDB" id="A0A9X2UI41"/>
<name>A0A9X2UI41_9BACT</name>
<organism evidence="1 2">
    <name type="scientific">Salinibacter ruber</name>
    <dbReference type="NCBI Taxonomy" id="146919"/>
    <lineage>
        <taxon>Bacteria</taxon>
        <taxon>Pseudomonadati</taxon>
        <taxon>Rhodothermota</taxon>
        <taxon>Rhodothermia</taxon>
        <taxon>Rhodothermales</taxon>
        <taxon>Salinibacteraceae</taxon>
        <taxon>Salinibacter</taxon>
    </lineage>
</organism>
<proteinExistence type="predicted"/>
<protein>
    <submittedName>
        <fullName evidence="1">Uncharacterized protein (DUF433 family)</fullName>
    </submittedName>
</protein>
<dbReference type="Gene3D" id="1.10.10.10">
    <property type="entry name" value="Winged helix-like DNA-binding domain superfamily/Winged helix DNA-binding domain"/>
    <property type="match status" value="1"/>
</dbReference>